<feature type="chain" id="PRO_5046420050" evidence="2">
    <location>
        <begin position="34"/>
        <end position="78"/>
    </location>
</feature>
<name>A0ABR1KEP3_9PEZI</name>
<keyword evidence="4" id="KW-1185">Reference proteome</keyword>
<feature type="compositionally biased region" description="Low complexity" evidence="1">
    <location>
        <begin position="49"/>
        <end position="69"/>
    </location>
</feature>
<dbReference type="EMBL" id="JBBPHU010000009">
    <property type="protein sequence ID" value="KAK7513533.1"/>
    <property type="molecule type" value="Genomic_DNA"/>
</dbReference>
<proteinExistence type="predicted"/>
<dbReference type="Proteomes" id="UP001363622">
    <property type="component" value="Unassembled WGS sequence"/>
</dbReference>
<protein>
    <submittedName>
        <fullName evidence="3">Uncharacterized protein</fullName>
    </submittedName>
</protein>
<sequence>MAAETELHRRPLPVPLSLSLSLSLSFLVAHSLATIPSRTPGAPPPPVAPLSLFKPRGSGRSPSSSFRSPPLLNSVWWL</sequence>
<keyword evidence="2" id="KW-0732">Signal</keyword>
<evidence type="ECO:0000256" key="2">
    <source>
        <dbReference type="SAM" id="SignalP"/>
    </source>
</evidence>
<accession>A0ABR1KEP3</accession>
<reference evidence="3 4" key="1">
    <citation type="submission" date="2024-04" db="EMBL/GenBank/DDBJ databases">
        <title>Phyllosticta paracitricarpa is synonymous to the EU quarantine fungus P. citricarpa based on phylogenomic analyses.</title>
        <authorList>
            <consortium name="Lawrence Berkeley National Laboratory"/>
            <person name="Van Ingen-Buijs V.A."/>
            <person name="Van Westerhoven A.C."/>
            <person name="Haridas S."/>
            <person name="Skiadas P."/>
            <person name="Martin F."/>
            <person name="Groenewald J.Z."/>
            <person name="Crous P.W."/>
            <person name="Seidl M.F."/>
        </authorList>
    </citation>
    <scope>NUCLEOTIDE SEQUENCE [LARGE SCALE GENOMIC DNA]</scope>
    <source>
        <strain evidence="3 4">CBS 123371</strain>
    </source>
</reference>
<evidence type="ECO:0000313" key="4">
    <source>
        <dbReference type="Proteomes" id="UP001363622"/>
    </source>
</evidence>
<organism evidence="3 4">
    <name type="scientific">Phyllosticta citriasiana</name>
    <dbReference type="NCBI Taxonomy" id="595635"/>
    <lineage>
        <taxon>Eukaryota</taxon>
        <taxon>Fungi</taxon>
        <taxon>Dikarya</taxon>
        <taxon>Ascomycota</taxon>
        <taxon>Pezizomycotina</taxon>
        <taxon>Dothideomycetes</taxon>
        <taxon>Dothideomycetes incertae sedis</taxon>
        <taxon>Botryosphaeriales</taxon>
        <taxon>Phyllostictaceae</taxon>
        <taxon>Phyllosticta</taxon>
    </lineage>
</organism>
<comment type="caution">
    <text evidence="3">The sequence shown here is derived from an EMBL/GenBank/DDBJ whole genome shotgun (WGS) entry which is preliminary data.</text>
</comment>
<gene>
    <name evidence="3" type="ORF">IWZ03DRAFT_382356</name>
</gene>
<feature type="region of interest" description="Disordered" evidence="1">
    <location>
        <begin position="36"/>
        <end position="69"/>
    </location>
</feature>
<evidence type="ECO:0000313" key="3">
    <source>
        <dbReference type="EMBL" id="KAK7513533.1"/>
    </source>
</evidence>
<evidence type="ECO:0000256" key="1">
    <source>
        <dbReference type="SAM" id="MobiDB-lite"/>
    </source>
</evidence>
<feature type="signal peptide" evidence="2">
    <location>
        <begin position="1"/>
        <end position="33"/>
    </location>
</feature>